<dbReference type="Gene3D" id="3.90.960.10">
    <property type="entry name" value="YbaK/aminoacyl-tRNA synthetase-associated domain"/>
    <property type="match status" value="1"/>
</dbReference>
<evidence type="ECO:0000313" key="2">
    <source>
        <dbReference type="EMBL" id="UQN15670.1"/>
    </source>
</evidence>
<dbReference type="InterPro" id="IPR036754">
    <property type="entry name" value="YbaK/aa-tRNA-synt-asso_dom_sf"/>
</dbReference>
<organism evidence="2">
    <name type="scientific">Gulosibacter sediminis</name>
    <dbReference type="NCBI Taxonomy" id="1729695"/>
    <lineage>
        <taxon>Bacteria</taxon>
        <taxon>Bacillati</taxon>
        <taxon>Actinomycetota</taxon>
        <taxon>Actinomycetes</taxon>
        <taxon>Micrococcales</taxon>
        <taxon>Microbacteriaceae</taxon>
        <taxon>Gulosibacter</taxon>
    </lineage>
</organism>
<name>A0ABY4N140_9MICO</name>
<dbReference type="PANTHER" id="PTHR30411">
    <property type="entry name" value="CYTOPLASMIC PROTEIN"/>
    <property type="match status" value="1"/>
</dbReference>
<proteinExistence type="predicted"/>
<dbReference type="CDD" id="cd04332">
    <property type="entry name" value="YbaK_like"/>
    <property type="match status" value="1"/>
</dbReference>
<dbReference type="SUPFAM" id="SSF55826">
    <property type="entry name" value="YbaK/ProRS associated domain"/>
    <property type="match status" value="1"/>
</dbReference>
<sequence length="174" mass="18031">MTSVQSPELDPANNRAVAAVAASGIRHEVRTHGKASSLAEAAALRGVRPRQIVKSMIVKDGTGEYHVVLVPGDRVISWPKLRAVLGVNKAAMPSADEAKAVTGFARGTITPFGTLTPLDVVADVLVEPGPITVGGGAYSVGIYLDGDDLLAHFGAERVDITEPDPAFVEAPAEA</sequence>
<dbReference type="InterPro" id="IPR007214">
    <property type="entry name" value="YbaK/aa-tRNA-synth-assoc-dom"/>
</dbReference>
<feature type="domain" description="YbaK/aminoacyl-tRNA synthetase-associated" evidence="1">
    <location>
        <begin position="33"/>
        <end position="149"/>
    </location>
</feature>
<dbReference type="EMBL" id="CP097160">
    <property type="protein sequence ID" value="UQN15670.1"/>
    <property type="molecule type" value="Genomic_DNA"/>
</dbReference>
<dbReference type="PANTHER" id="PTHR30411:SF1">
    <property type="entry name" value="CYTOPLASMIC PROTEIN"/>
    <property type="match status" value="1"/>
</dbReference>
<evidence type="ECO:0000259" key="1">
    <source>
        <dbReference type="Pfam" id="PF04073"/>
    </source>
</evidence>
<gene>
    <name evidence="2" type="ORF">M3M28_04245</name>
</gene>
<dbReference type="Pfam" id="PF04073">
    <property type="entry name" value="tRNA_edit"/>
    <property type="match status" value="1"/>
</dbReference>
<accession>A0ABY4N140</accession>
<protein>
    <submittedName>
        <fullName evidence="2">YbaK/EbsC family protein</fullName>
    </submittedName>
</protein>
<reference evidence="2" key="1">
    <citation type="submission" date="2022-05" db="EMBL/GenBank/DDBJ databases">
        <title>Complete genome sequence of toluene-degrading Gulosibacter sediminis strain ACHW.36C.</title>
        <authorList>
            <person name="Wai A.C."/>
            <person name="Lai G.K."/>
            <person name="Griffin S.D."/>
            <person name="Leung F.C."/>
        </authorList>
    </citation>
    <scope>NUCLEOTIDE SEQUENCE [LARGE SCALE GENOMIC DNA]</scope>
    <source>
        <strain evidence="2">ACHW.36C</strain>
    </source>
</reference>